<dbReference type="InterPro" id="IPR013830">
    <property type="entry name" value="SGNH_hydro"/>
</dbReference>
<evidence type="ECO:0000313" key="3">
    <source>
        <dbReference type="Proteomes" id="UP000239388"/>
    </source>
</evidence>
<organism evidence="2 3">
    <name type="scientific">Blastopirellula marina</name>
    <dbReference type="NCBI Taxonomy" id="124"/>
    <lineage>
        <taxon>Bacteria</taxon>
        <taxon>Pseudomonadati</taxon>
        <taxon>Planctomycetota</taxon>
        <taxon>Planctomycetia</taxon>
        <taxon>Pirellulales</taxon>
        <taxon>Pirellulaceae</taxon>
        <taxon>Blastopirellula</taxon>
    </lineage>
</organism>
<dbReference type="Pfam" id="PF13472">
    <property type="entry name" value="Lipase_GDSL_2"/>
    <property type="match status" value="1"/>
</dbReference>
<dbReference type="GO" id="GO:0016788">
    <property type="term" value="F:hydrolase activity, acting on ester bonds"/>
    <property type="evidence" value="ECO:0007669"/>
    <property type="project" value="UniProtKB-ARBA"/>
</dbReference>
<proteinExistence type="predicted"/>
<dbReference type="CDD" id="cd00229">
    <property type="entry name" value="SGNH_hydrolase"/>
    <property type="match status" value="1"/>
</dbReference>
<dbReference type="RefSeq" id="WP_105357232.1">
    <property type="nucleotide sequence ID" value="NZ_PUIB01000020.1"/>
</dbReference>
<evidence type="ECO:0000259" key="1">
    <source>
        <dbReference type="Pfam" id="PF13472"/>
    </source>
</evidence>
<dbReference type="SUPFAM" id="SSF52266">
    <property type="entry name" value="SGNH hydrolase"/>
    <property type="match status" value="1"/>
</dbReference>
<comment type="caution">
    <text evidence="2">The sequence shown here is derived from an EMBL/GenBank/DDBJ whole genome shotgun (WGS) entry which is preliminary data.</text>
</comment>
<sequence length="193" mass="21862">MNTSSQVYLALGDSMSIDDYTQVDGGGAVAQFHRYLGEDWTLIDRTADGAQMQDVPLDLQGDVITLTIGGNDLLWNRETYVRDGIQSFLWEHERLLKNLRGANPDALMIIGDIYHPDAQLTERELELLKTVNRGIRAHCMAIAAEHAPIFETFRGHEKEYLCLNIEPNLRGAEAIAQLFRQCWEKYHPHASAH</sequence>
<dbReference type="Proteomes" id="UP000239388">
    <property type="component" value="Unassembled WGS sequence"/>
</dbReference>
<reference evidence="2 3" key="1">
    <citation type="submission" date="2018-02" db="EMBL/GenBank/DDBJ databases">
        <title>Comparative genomes isolates from brazilian mangrove.</title>
        <authorList>
            <person name="Araujo J.E."/>
            <person name="Taketani R.G."/>
            <person name="Silva M.C.P."/>
            <person name="Loureco M.V."/>
            <person name="Andreote F.D."/>
        </authorList>
    </citation>
    <scope>NUCLEOTIDE SEQUENCE [LARGE SCALE GENOMIC DNA]</scope>
    <source>
        <strain evidence="2 3">NAP PRIS-MGV</strain>
    </source>
</reference>
<evidence type="ECO:0000313" key="2">
    <source>
        <dbReference type="EMBL" id="PQO30882.1"/>
    </source>
</evidence>
<name>A0A2S8FFF5_9BACT</name>
<dbReference type="Gene3D" id="3.40.50.1110">
    <property type="entry name" value="SGNH hydrolase"/>
    <property type="match status" value="1"/>
</dbReference>
<dbReference type="AlphaFoldDB" id="A0A2S8FFF5"/>
<dbReference type="EMBL" id="PUIB01000020">
    <property type="protein sequence ID" value="PQO30882.1"/>
    <property type="molecule type" value="Genomic_DNA"/>
</dbReference>
<dbReference type="InterPro" id="IPR036514">
    <property type="entry name" value="SGNH_hydro_sf"/>
</dbReference>
<accession>A0A2S8FFF5</accession>
<gene>
    <name evidence="2" type="ORF">C5Y98_21055</name>
</gene>
<protein>
    <recommendedName>
        <fullName evidence="1">SGNH hydrolase-type esterase domain-containing protein</fullName>
    </recommendedName>
</protein>
<dbReference type="OrthoDB" id="5503950at2"/>
<feature type="domain" description="SGNH hydrolase-type esterase" evidence="1">
    <location>
        <begin position="10"/>
        <end position="171"/>
    </location>
</feature>